<dbReference type="InterPro" id="IPR043917">
    <property type="entry name" value="DUF5753"/>
</dbReference>
<dbReference type="EMBL" id="JAVRER010000022">
    <property type="protein sequence ID" value="MDT0416914.1"/>
    <property type="molecule type" value="Genomic_DNA"/>
</dbReference>
<dbReference type="SMART" id="SM00530">
    <property type="entry name" value="HTH_XRE"/>
    <property type="match status" value="1"/>
</dbReference>
<dbReference type="AlphaFoldDB" id="A0ABD5E671"/>
<comment type="caution">
    <text evidence="2">The sequence shown here is derived from an EMBL/GenBank/DDBJ whole genome shotgun (WGS) entry which is preliminary data.</text>
</comment>
<sequence length="284" mass="32721">MAQSDMPTMRSRRLGAELRRLRLEAGLKVNDVATALECGQPKISQIENGKRGIRPLDLTTFFNLVGVEDEQYRNNVRRLAKQIHKRDWWSGEGPLLYDTLKDFLTLEADSEQMRSFESSVLPGLLQTEPYMRQIFAANDRPVRVDDLVRVRLKRQERLDEDVDFRFRAVVDVSVLHRIAGDRELVLGQLAHLVEAAGRPRVTLQILPLEASLPMNQRVPYNIFSQRGEPPVDVVWLEHMTGGSLLERRSDVELYRSSWDELTAAALSPSASRRYLQDMIEERER</sequence>
<dbReference type="SUPFAM" id="SSF47413">
    <property type="entry name" value="lambda repressor-like DNA-binding domains"/>
    <property type="match status" value="1"/>
</dbReference>
<name>A0ABD5E671_9ACTN</name>
<proteinExistence type="predicted"/>
<dbReference type="CDD" id="cd00093">
    <property type="entry name" value="HTH_XRE"/>
    <property type="match status" value="1"/>
</dbReference>
<dbReference type="InterPro" id="IPR010982">
    <property type="entry name" value="Lambda_DNA-bd_dom_sf"/>
</dbReference>
<gene>
    <name evidence="2" type="ORF">RM574_15585</name>
</gene>
<evidence type="ECO:0000313" key="3">
    <source>
        <dbReference type="Proteomes" id="UP001183607"/>
    </source>
</evidence>
<dbReference type="InterPro" id="IPR001387">
    <property type="entry name" value="Cro/C1-type_HTH"/>
</dbReference>
<accession>A0ABD5E671</accession>
<dbReference type="Pfam" id="PF19054">
    <property type="entry name" value="DUF5753"/>
    <property type="match status" value="1"/>
</dbReference>
<protein>
    <submittedName>
        <fullName evidence="2">Helix-turn-helix transcriptional regulator</fullName>
    </submittedName>
</protein>
<evidence type="ECO:0000313" key="2">
    <source>
        <dbReference type="EMBL" id="MDT0416914.1"/>
    </source>
</evidence>
<dbReference type="RefSeq" id="WP_043255501.1">
    <property type="nucleotide sequence ID" value="NZ_JAVRER010000022.1"/>
</dbReference>
<dbReference type="PROSITE" id="PS50943">
    <property type="entry name" value="HTH_CROC1"/>
    <property type="match status" value="1"/>
</dbReference>
<evidence type="ECO:0000259" key="1">
    <source>
        <dbReference type="PROSITE" id="PS50943"/>
    </source>
</evidence>
<dbReference type="Gene3D" id="1.10.260.40">
    <property type="entry name" value="lambda repressor-like DNA-binding domains"/>
    <property type="match status" value="1"/>
</dbReference>
<reference evidence="3" key="1">
    <citation type="submission" date="2023-07" db="EMBL/GenBank/DDBJ databases">
        <title>30 novel species of actinomycetes from the DSMZ collection.</title>
        <authorList>
            <person name="Nouioui I."/>
        </authorList>
    </citation>
    <scope>NUCLEOTIDE SEQUENCE [LARGE SCALE GENOMIC DNA]</scope>
    <source>
        <strain evidence="3">DSM 41982</strain>
    </source>
</reference>
<dbReference type="Proteomes" id="UP001183607">
    <property type="component" value="Unassembled WGS sequence"/>
</dbReference>
<dbReference type="Pfam" id="PF13560">
    <property type="entry name" value="HTH_31"/>
    <property type="match status" value="1"/>
</dbReference>
<organism evidence="2 3">
    <name type="scientific">Streptomyces evansiae</name>
    <dbReference type="NCBI Taxonomy" id="3075535"/>
    <lineage>
        <taxon>Bacteria</taxon>
        <taxon>Bacillati</taxon>
        <taxon>Actinomycetota</taxon>
        <taxon>Actinomycetes</taxon>
        <taxon>Kitasatosporales</taxon>
        <taxon>Streptomycetaceae</taxon>
        <taxon>Streptomyces</taxon>
    </lineage>
</organism>
<feature type="domain" description="HTH cro/C1-type" evidence="1">
    <location>
        <begin position="18"/>
        <end position="51"/>
    </location>
</feature>